<dbReference type="AlphaFoldDB" id="A0AAU8JBZ2"/>
<sequence length="389" mass="44521">MSLSPITSTFQRKNFLQTPHSGYHWDGSDRRFFEGWYFRVTLPEHRQSFAFMYSIDDPAGGTANAGGCAQILGANEQYFCRTFPNVKTFWADSQSLALGHWGKVNASANNSNNYIKPRYLNPEEFNATLAEGYQVTATWHQGKLQDPRTKQWCCWEYQIQPVYGWGDDTRGQLSTGGILSFLPIFEPGWQVLMAHGLATGWISWNNQRYEFNHVPAYSEKNWGGSFPSKWFWIHCNSFNKYPDLALTAAGGKRQALWWLESVAAIGIHYQNKFYEFAPWNAEVSWEVAPWGYWWMTATNDYYSVELEGMTNQSGTLVRVPTVDGLQFRCRDTTQGDLRLRLWEKNSPNSPPILQANSSLAGLETGGEPWQETWRSPVSAVSRQQEAIGY</sequence>
<dbReference type="GO" id="GO:0009976">
    <property type="term" value="F:tocopherol cyclase activity"/>
    <property type="evidence" value="ECO:0007669"/>
    <property type="project" value="InterPro"/>
</dbReference>
<reference evidence="1" key="1">
    <citation type="submission" date="2024-07" db="EMBL/GenBank/DDBJ databases">
        <authorList>
            <person name="Kim Y.J."/>
            <person name="Jeong J.Y."/>
        </authorList>
    </citation>
    <scope>NUCLEOTIDE SEQUENCE</scope>
    <source>
        <strain evidence="1">GIHE-MW2</strain>
    </source>
</reference>
<proteinExistence type="predicted"/>
<dbReference type="PANTHER" id="PTHR35309">
    <property type="match status" value="1"/>
</dbReference>
<dbReference type="InterPro" id="IPR025893">
    <property type="entry name" value="Tocopherol_cyclase"/>
</dbReference>
<evidence type="ECO:0000313" key="1">
    <source>
        <dbReference type="EMBL" id="XCM36713.1"/>
    </source>
</evidence>
<organism evidence="1">
    <name type="scientific">Planktothricoides raciborskii GIHE-MW2</name>
    <dbReference type="NCBI Taxonomy" id="2792601"/>
    <lineage>
        <taxon>Bacteria</taxon>
        <taxon>Bacillati</taxon>
        <taxon>Cyanobacteriota</taxon>
        <taxon>Cyanophyceae</taxon>
        <taxon>Oscillatoriophycideae</taxon>
        <taxon>Oscillatoriales</taxon>
        <taxon>Oscillatoriaceae</taxon>
        <taxon>Planktothricoides</taxon>
    </lineage>
</organism>
<accession>A0AAU8JBZ2</accession>
<dbReference type="PANTHER" id="PTHR35309:SF4">
    <property type="entry name" value="TOCOPHEROL CYCLASE"/>
    <property type="match status" value="1"/>
</dbReference>
<name>A0AAU8JBZ2_9CYAN</name>
<protein>
    <submittedName>
        <fullName evidence="1">Tocopherol cyclase family protein</fullName>
    </submittedName>
</protein>
<gene>
    <name evidence="1" type="ORF">ABWT76_005487</name>
</gene>
<dbReference type="Pfam" id="PF14249">
    <property type="entry name" value="Tocopherol_cycl"/>
    <property type="match status" value="1"/>
</dbReference>
<dbReference type="EMBL" id="CP159837">
    <property type="protein sequence ID" value="XCM36713.1"/>
    <property type="molecule type" value="Genomic_DNA"/>
</dbReference>
<dbReference type="RefSeq" id="WP_354635269.1">
    <property type="nucleotide sequence ID" value="NZ_CP159837.1"/>
</dbReference>